<evidence type="ECO:0000313" key="2">
    <source>
        <dbReference type="EMBL" id="KAK0642051.1"/>
    </source>
</evidence>
<evidence type="ECO:0000313" key="3">
    <source>
        <dbReference type="Proteomes" id="UP001174936"/>
    </source>
</evidence>
<evidence type="ECO:0000259" key="1">
    <source>
        <dbReference type="Pfam" id="PF07859"/>
    </source>
</evidence>
<dbReference type="SUPFAM" id="SSF53474">
    <property type="entry name" value="alpha/beta-Hydrolases"/>
    <property type="match status" value="1"/>
</dbReference>
<dbReference type="GO" id="GO:0016787">
    <property type="term" value="F:hydrolase activity"/>
    <property type="evidence" value="ECO:0007669"/>
    <property type="project" value="UniProtKB-KW"/>
</dbReference>
<dbReference type="InterPro" id="IPR029058">
    <property type="entry name" value="AB_hydrolase_fold"/>
</dbReference>
<comment type="caution">
    <text evidence="2">The sequence shown here is derived from an EMBL/GenBank/DDBJ whole genome shotgun (WGS) entry which is preliminary data.</text>
</comment>
<gene>
    <name evidence="2" type="ORF">B0T16DRAFT_420947</name>
</gene>
<dbReference type="EMBL" id="JAULSV010000006">
    <property type="protein sequence ID" value="KAK0642051.1"/>
    <property type="molecule type" value="Genomic_DNA"/>
</dbReference>
<keyword evidence="3" id="KW-1185">Reference proteome</keyword>
<name>A0AA40CKA1_9PEZI</name>
<dbReference type="Proteomes" id="UP001174936">
    <property type="component" value="Unassembled WGS sequence"/>
</dbReference>
<dbReference type="InterPro" id="IPR050466">
    <property type="entry name" value="Carboxylest/Gibb_receptor"/>
</dbReference>
<feature type="domain" description="Alpha/beta hydrolase fold-3" evidence="1">
    <location>
        <begin position="101"/>
        <end position="301"/>
    </location>
</feature>
<protein>
    <submittedName>
        <fullName evidence="2">Alpha/Beta hydrolase protein</fullName>
    </submittedName>
</protein>
<dbReference type="Pfam" id="PF07859">
    <property type="entry name" value="Abhydrolase_3"/>
    <property type="match status" value="1"/>
</dbReference>
<dbReference type="AlphaFoldDB" id="A0AA40CKA1"/>
<dbReference type="PANTHER" id="PTHR23024">
    <property type="entry name" value="ARYLACETAMIDE DEACETYLASE"/>
    <property type="match status" value="1"/>
</dbReference>
<keyword evidence="2" id="KW-0378">Hydrolase</keyword>
<dbReference type="Gene3D" id="3.40.50.1820">
    <property type="entry name" value="alpha/beta hydrolase"/>
    <property type="match status" value="1"/>
</dbReference>
<proteinExistence type="predicted"/>
<dbReference type="InterPro" id="IPR013094">
    <property type="entry name" value="AB_hydrolase_3"/>
</dbReference>
<dbReference type="PANTHER" id="PTHR23024:SF648">
    <property type="entry name" value="ALPHA_BETA HYDROLASE FOLD PROTEIN"/>
    <property type="match status" value="1"/>
</dbReference>
<organism evidence="2 3">
    <name type="scientific">Cercophora newfieldiana</name>
    <dbReference type="NCBI Taxonomy" id="92897"/>
    <lineage>
        <taxon>Eukaryota</taxon>
        <taxon>Fungi</taxon>
        <taxon>Dikarya</taxon>
        <taxon>Ascomycota</taxon>
        <taxon>Pezizomycotina</taxon>
        <taxon>Sordariomycetes</taxon>
        <taxon>Sordariomycetidae</taxon>
        <taxon>Sordariales</taxon>
        <taxon>Lasiosphaeriaceae</taxon>
        <taxon>Cercophora</taxon>
    </lineage>
</organism>
<sequence length="369" mass="40958">MADVGFRSSVLDTAGSDDSTVLSPNYSIPQRLKCAVMVFVIQKILLTPLHLYDRLHDFLLRKNESRPSLTKSYKARPSLPVRIFLPRGHGALKSNERLPTLLTIHGGGFVVGYPRDNDAWNSAFANHHNFLVIALNYAKAPTSPFPGPIYDLEAIIGAVLSDSSLPIDPSRVALAGWSAGGNLALAVSQLESVRTRIRAVVPIYPVVDFVAPAEIKARTRRFKPSVGGFRARESDHLLALTDMFSWAYVNPGLRCDHALLSPYYASRESFPRSVFLIGCEMDILGQEAWRMACKLAGREVPAVEEPMGREEPAGKGELILHGDERFAFEERLDLLMDPELMEDARIKTEKVISLVGEWLYAGPFKEVEK</sequence>
<reference evidence="2" key="1">
    <citation type="submission" date="2023-06" db="EMBL/GenBank/DDBJ databases">
        <title>Genome-scale phylogeny and comparative genomics of the fungal order Sordariales.</title>
        <authorList>
            <consortium name="Lawrence Berkeley National Laboratory"/>
            <person name="Hensen N."/>
            <person name="Bonometti L."/>
            <person name="Westerberg I."/>
            <person name="Brannstrom I.O."/>
            <person name="Guillou S."/>
            <person name="Cros-Aarteil S."/>
            <person name="Calhoun S."/>
            <person name="Haridas S."/>
            <person name="Kuo A."/>
            <person name="Mondo S."/>
            <person name="Pangilinan J."/>
            <person name="Riley R."/>
            <person name="Labutti K."/>
            <person name="Andreopoulos B."/>
            <person name="Lipzen A."/>
            <person name="Chen C."/>
            <person name="Yanf M."/>
            <person name="Daum C."/>
            <person name="Ng V."/>
            <person name="Clum A."/>
            <person name="Steindorff A."/>
            <person name="Ohm R."/>
            <person name="Martin F."/>
            <person name="Silar P."/>
            <person name="Natvig D."/>
            <person name="Lalanne C."/>
            <person name="Gautier V."/>
            <person name="Ament-Velasquez S.L."/>
            <person name="Kruys A."/>
            <person name="Hutchinson M.I."/>
            <person name="Powell A.J."/>
            <person name="Barry K."/>
            <person name="Miller A.N."/>
            <person name="Grigoriev I.V."/>
            <person name="Debuchy R."/>
            <person name="Gladieux P."/>
            <person name="Thoren M.H."/>
            <person name="Johannesson H."/>
        </authorList>
    </citation>
    <scope>NUCLEOTIDE SEQUENCE</scope>
    <source>
        <strain evidence="2">SMH2532-1</strain>
    </source>
</reference>
<accession>A0AA40CKA1</accession>